<dbReference type="InterPro" id="IPR036676">
    <property type="entry name" value="PurM-like_C_sf"/>
</dbReference>
<dbReference type="CDD" id="cd02204">
    <property type="entry name" value="PurL_repeat2"/>
    <property type="match status" value="1"/>
</dbReference>
<organism evidence="3 4">
    <name type="scientific">Tetrabaena socialis</name>
    <dbReference type="NCBI Taxonomy" id="47790"/>
    <lineage>
        <taxon>Eukaryota</taxon>
        <taxon>Viridiplantae</taxon>
        <taxon>Chlorophyta</taxon>
        <taxon>core chlorophytes</taxon>
        <taxon>Chlorophyceae</taxon>
        <taxon>CS clade</taxon>
        <taxon>Chlamydomonadales</taxon>
        <taxon>Tetrabaenaceae</taxon>
        <taxon>Tetrabaena</taxon>
    </lineage>
</organism>
<dbReference type="GO" id="GO:0006164">
    <property type="term" value="P:purine nucleotide biosynthetic process"/>
    <property type="evidence" value="ECO:0007669"/>
    <property type="project" value="TreeGrafter"/>
</dbReference>
<dbReference type="Pfam" id="PF02769">
    <property type="entry name" value="AIRS_C"/>
    <property type="match status" value="1"/>
</dbReference>
<dbReference type="Proteomes" id="UP000236333">
    <property type="component" value="Unassembled WGS sequence"/>
</dbReference>
<name>A0A2J8A5J9_9CHLO</name>
<sequence>MARLALGEALTNLVWARATSLADVRASVNWMYAAKMKGEGAAMWDAAISLRDAMIDLGVACDGGKDSLSMAAAAGGETVMAPGNLVVSAYVGCPDITQVVTPDLKLGADGVLVHVDLAEGRRRMGGSALAQAYDQLGNDCPDVTSAALKGMWEATQSLLAAGHLSAGHDISDGGIATTLLEMAFAGNCGISADLPLPAHAADQPHGALGSLFAEELGLVLEVASANAQAVLDTYKAHGIPASVIGKVSAGRAVELTVAGAPAVSGDVAALRDSWEETSFVLERMQSSEETVSQEQAGLKDAKAPKWVLPFTPAFTPADKLAASDKGLAAPMLDTLASAAVAAASAAQHCGPDPLLRGGLNGDRGASDGGSSTLQQQLAALAQLGGFLAPGGVPGRANGRP</sequence>
<dbReference type="SUPFAM" id="SSF55326">
    <property type="entry name" value="PurM N-terminal domain-like"/>
    <property type="match status" value="1"/>
</dbReference>
<evidence type="ECO:0000259" key="2">
    <source>
        <dbReference type="Pfam" id="PF22689"/>
    </source>
</evidence>
<feature type="domain" description="FGAR-AT PurM N-terminal-like" evidence="2">
    <location>
        <begin position="2"/>
        <end position="90"/>
    </location>
</feature>
<dbReference type="Gene3D" id="3.90.650.10">
    <property type="entry name" value="PurM-like C-terminal domain"/>
    <property type="match status" value="1"/>
</dbReference>
<dbReference type="EMBL" id="PGGS01000161">
    <property type="protein sequence ID" value="PNH07785.1"/>
    <property type="molecule type" value="Genomic_DNA"/>
</dbReference>
<dbReference type="OrthoDB" id="6666987at2759"/>
<keyword evidence="4" id="KW-1185">Reference proteome</keyword>
<dbReference type="Pfam" id="PF22689">
    <property type="entry name" value="FGAR-AT_PurM_N-like"/>
    <property type="match status" value="1"/>
</dbReference>
<protein>
    <submittedName>
        <fullName evidence="3">Putative phosphoribosylformylglycinamidine synthase, chloroplastic/mitochondrial</fullName>
    </submittedName>
</protein>
<dbReference type="PANTHER" id="PTHR10099">
    <property type="entry name" value="PHOSPHORIBOSYLFORMYLGLYCINAMIDINE SYNTHASE"/>
    <property type="match status" value="1"/>
</dbReference>
<dbReference type="SUPFAM" id="SSF56042">
    <property type="entry name" value="PurM C-terminal domain-like"/>
    <property type="match status" value="1"/>
</dbReference>
<dbReference type="AlphaFoldDB" id="A0A2J8A5J9"/>
<evidence type="ECO:0000313" key="4">
    <source>
        <dbReference type="Proteomes" id="UP000236333"/>
    </source>
</evidence>
<dbReference type="PANTHER" id="PTHR10099:SF1">
    <property type="entry name" value="PHOSPHORIBOSYLFORMYLGLYCINAMIDINE SYNTHASE"/>
    <property type="match status" value="1"/>
</dbReference>
<evidence type="ECO:0000313" key="3">
    <source>
        <dbReference type="EMBL" id="PNH07785.1"/>
    </source>
</evidence>
<dbReference type="GO" id="GO:0005737">
    <property type="term" value="C:cytoplasm"/>
    <property type="evidence" value="ECO:0007669"/>
    <property type="project" value="TreeGrafter"/>
</dbReference>
<dbReference type="InterPro" id="IPR010918">
    <property type="entry name" value="PurM-like_C_dom"/>
</dbReference>
<dbReference type="Gene3D" id="3.30.1330.10">
    <property type="entry name" value="PurM-like, N-terminal domain"/>
    <property type="match status" value="1"/>
</dbReference>
<gene>
    <name evidence="3" type="ORF">TSOC_005715</name>
</gene>
<reference evidence="3 4" key="1">
    <citation type="journal article" date="2017" name="Mol. Biol. Evol.">
        <title>The 4-celled Tetrabaena socialis nuclear genome reveals the essential components for genetic control of cell number at the origin of multicellularity in the volvocine lineage.</title>
        <authorList>
            <person name="Featherston J."/>
            <person name="Arakaki Y."/>
            <person name="Hanschen E.R."/>
            <person name="Ferris P.J."/>
            <person name="Michod R.E."/>
            <person name="Olson B.J.S.C."/>
            <person name="Nozaki H."/>
            <person name="Durand P.M."/>
        </authorList>
    </citation>
    <scope>NUCLEOTIDE SEQUENCE [LARGE SCALE GENOMIC DNA]</scope>
    <source>
        <strain evidence="3 4">NIES-571</strain>
    </source>
</reference>
<dbReference type="InterPro" id="IPR055181">
    <property type="entry name" value="FGAR-AT_PurM_N-like"/>
</dbReference>
<comment type="caution">
    <text evidence="3">The sequence shown here is derived from an EMBL/GenBank/DDBJ whole genome shotgun (WGS) entry which is preliminary data.</text>
</comment>
<proteinExistence type="predicted"/>
<evidence type="ECO:0000259" key="1">
    <source>
        <dbReference type="Pfam" id="PF02769"/>
    </source>
</evidence>
<feature type="domain" description="PurM-like C-terminal" evidence="1">
    <location>
        <begin position="122"/>
        <end position="257"/>
    </location>
</feature>
<dbReference type="GO" id="GO:0004642">
    <property type="term" value="F:phosphoribosylformylglycinamidine synthase activity"/>
    <property type="evidence" value="ECO:0007669"/>
    <property type="project" value="TreeGrafter"/>
</dbReference>
<accession>A0A2J8A5J9</accession>
<dbReference type="InterPro" id="IPR036921">
    <property type="entry name" value="PurM-like_N_sf"/>
</dbReference>